<reference evidence="2 3" key="1">
    <citation type="submission" date="2019-07" db="EMBL/GenBank/DDBJ databases">
        <title>Whole genome shotgun sequence of Cerasibacillus quisquiliarum NBRC 102429.</title>
        <authorList>
            <person name="Hosoyama A."/>
            <person name="Uohara A."/>
            <person name="Ohji S."/>
            <person name="Ichikawa N."/>
        </authorList>
    </citation>
    <scope>NUCLEOTIDE SEQUENCE [LARGE SCALE GENOMIC DNA]</scope>
    <source>
        <strain evidence="2 3">NBRC 102429</strain>
    </source>
</reference>
<keyword evidence="1" id="KW-0812">Transmembrane</keyword>
<keyword evidence="1" id="KW-1133">Transmembrane helix</keyword>
<comment type="caution">
    <text evidence="2">The sequence shown here is derived from an EMBL/GenBank/DDBJ whole genome shotgun (WGS) entry which is preliminary data.</text>
</comment>
<dbReference type="OrthoDB" id="5461404at2"/>
<evidence type="ECO:0000313" key="2">
    <source>
        <dbReference type="EMBL" id="GEN31732.1"/>
    </source>
</evidence>
<keyword evidence="3" id="KW-1185">Reference proteome</keyword>
<protein>
    <recommendedName>
        <fullName evidence="4">SHOCT domain-containing protein</fullName>
    </recommendedName>
</protein>
<dbReference type="EMBL" id="BJXW01000022">
    <property type="protein sequence ID" value="GEN31732.1"/>
    <property type="molecule type" value="Genomic_DNA"/>
</dbReference>
<dbReference type="AlphaFoldDB" id="A0A511V348"/>
<evidence type="ECO:0000256" key="1">
    <source>
        <dbReference type="SAM" id="Phobius"/>
    </source>
</evidence>
<evidence type="ECO:0000313" key="3">
    <source>
        <dbReference type="Proteomes" id="UP000321491"/>
    </source>
</evidence>
<dbReference type="Proteomes" id="UP000321491">
    <property type="component" value="Unassembled WGS sequence"/>
</dbReference>
<sequence length="67" mass="7878">MLALWSIPIGVRILLTVLVFIALIYILYRFRAEKNPVQDSLELLEERMEKGEVSFKDYLHAKRSRGK</sequence>
<evidence type="ECO:0008006" key="4">
    <source>
        <dbReference type="Google" id="ProtNLM"/>
    </source>
</evidence>
<organism evidence="2 3">
    <name type="scientific">Cerasibacillus quisquiliarum</name>
    <dbReference type="NCBI Taxonomy" id="227865"/>
    <lineage>
        <taxon>Bacteria</taxon>
        <taxon>Bacillati</taxon>
        <taxon>Bacillota</taxon>
        <taxon>Bacilli</taxon>
        <taxon>Bacillales</taxon>
        <taxon>Bacillaceae</taxon>
        <taxon>Cerasibacillus</taxon>
    </lineage>
</organism>
<dbReference type="RefSeq" id="WP_146938116.1">
    <property type="nucleotide sequence ID" value="NZ_BJXW01000022.1"/>
</dbReference>
<feature type="transmembrane region" description="Helical" evidence="1">
    <location>
        <begin position="6"/>
        <end position="28"/>
    </location>
</feature>
<keyword evidence="1" id="KW-0472">Membrane</keyword>
<proteinExistence type="predicted"/>
<gene>
    <name evidence="2" type="ORF">CQU01_19700</name>
</gene>
<accession>A0A511V348</accession>
<name>A0A511V348_9BACI</name>